<reference evidence="2 3" key="1">
    <citation type="submission" date="2020-08" db="EMBL/GenBank/DDBJ databases">
        <title>Genome sequence of Tessaracoccus defluvii JCM 17540T.</title>
        <authorList>
            <person name="Hyun D.-W."/>
            <person name="Bae J.-W."/>
        </authorList>
    </citation>
    <scope>NUCLEOTIDE SEQUENCE [LARGE SCALE GENOMIC DNA]</scope>
    <source>
        <strain evidence="2 3">JCM 17540</strain>
    </source>
</reference>
<organism evidence="2 3">
    <name type="scientific">Tessaracoccus defluvii</name>
    <dbReference type="NCBI Taxonomy" id="1285901"/>
    <lineage>
        <taxon>Bacteria</taxon>
        <taxon>Bacillati</taxon>
        <taxon>Actinomycetota</taxon>
        <taxon>Actinomycetes</taxon>
        <taxon>Propionibacteriales</taxon>
        <taxon>Propionibacteriaceae</taxon>
        <taxon>Tessaracoccus</taxon>
    </lineage>
</organism>
<keyword evidence="1" id="KW-0472">Membrane</keyword>
<dbReference type="SUPFAM" id="SSF103481">
    <property type="entry name" value="Multidrug resistance efflux transporter EmrE"/>
    <property type="match status" value="2"/>
</dbReference>
<feature type="transmembrane region" description="Helical" evidence="1">
    <location>
        <begin position="171"/>
        <end position="192"/>
    </location>
</feature>
<feature type="transmembrane region" description="Helical" evidence="1">
    <location>
        <begin position="140"/>
        <end position="159"/>
    </location>
</feature>
<name>A0A7H0H770_9ACTN</name>
<accession>A0A7H0H770</accession>
<feature type="transmembrane region" description="Helical" evidence="1">
    <location>
        <begin position="6"/>
        <end position="28"/>
    </location>
</feature>
<dbReference type="PANTHER" id="PTHR40761">
    <property type="entry name" value="CONSERVED INTEGRAL MEMBRANE ALANINE VALINE AND LEUCINE RICH PROTEIN-RELATED"/>
    <property type="match status" value="1"/>
</dbReference>
<feature type="transmembrane region" description="Helical" evidence="1">
    <location>
        <begin position="264"/>
        <end position="286"/>
    </location>
</feature>
<keyword evidence="1" id="KW-0812">Transmembrane</keyword>
<dbReference type="RefSeq" id="WP_187721495.1">
    <property type="nucleotide sequence ID" value="NZ_BAABBL010000001.1"/>
</dbReference>
<feature type="transmembrane region" description="Helical" evidence="1">
    <location>
        <begin position="110"/>
        <end position="134"/>
    </location>
</feature>
<dbReference type="AlphaFoldDB" id="A0A7H0H770"/>
<proteinExistence type="predicted"/>
<dbReference type="PANTHER" id="PTHR40761:SF1">
    <property type="entry name" value="CONSERVED INTEGRAL MEMBRANE ALANINE VALINE AND LEUCINE RICH PROTEIN-RELATED"/>
    <property type="match status" value="1"/>
</dbReference>
<keyword evidence="1" id="KW-1133">Transmembrane helix</keyword>
<feature type="transmembrane region" description="Helical" evidence="1">
    <location>
        <begin position="49"/>
        <end position="70"/>
    </location>
</feature>
<feature type="transmembrane region" description="Helical" evidence="1">
    <location>
        <begin position="237"/>
        <end position="258"/>
    </location>
</feature>
<feature type="transmembrane region" description="Helical" evidence="1">
    <location>
        <begin position="204"/>
        <end position="225"/>
    </location>
</feature>
<gene>
    <name evidence="2" type="ORF">H9L22_02730</name>
</gene>
<evidence type="ECO:0008006" key="4">
    <source>
        <dbReference type="Google" id="ProtNLM"/>
    </source>
</evidence>
<feature type="transmembrane region" description="Helical" evidence="1">
    <location>
        <begin position="76"/>
        <end position="98"/>
    </location>
</feature>
<evidence type="ECO:0000313" key="2">
    <source>
        <dbReference type="EMBL" id="QNP56386.1"/>
    </source>
</evidence>
<dbReference type="EMBL" id="CP060789">
    <property type="protein sequence ID" value="QNP56386.1"/>
    <property type="molecule type" value="Genomic_DNA"/>
</dbReference>
<evidence type="ECO:0000313" key="3">
    <source>
        <dbReference type="Proteomes" id="UP000516117"/>
    </source>
</evidence>
<evidence type="ECO:0000256" key="1">
    <source>
        <dbReference type="SAM" id="Phobius"/>
    </source>
</evidence>
<keyword evidence="3" id="KW-1185">Reference proteome</keyword>
<sequence length="312" mass="32881">MGIWLAVAMQVLSSFAFAGGAILQQLAVKSTFDPTARASSNRLTARGMLNLLRIPRWLLGLSLVFLGALIHLSALSFAPVTIVQPIGILAVPWAVIIAAKIHKHPLSGKLWAAVGVTIAGVAGFTLFSTTYATAEKFVTFPPMLISFAIVCVLAALLAYSATKAAPWARAMLWAATGATFYGLASGFMKTAIDLIVKHGHQFDGWRFIVTVVLIVVCFVLGVWLIQQGYASGPAEITVGTMTTVDPLIAVLFGLIVLGEGGNMGIGPMIGMALTGAVAVYGVVMLSKEHPDAIAEREAHEAEERGQSNASPH</sequence>
<dbReference type="KEGG" id="tdf:H9L22_02730"/>
<protein>
    <recommendedName>
        <fullName evidence="4">DMT family transporter</fullName>
    </recommendedName>
</protein>
<dbReference type="InterPro" id="IPR037185">
    <property type="entry name" value="EmrE-like"/>
</dbReference>
<dbReference type="Proteomes" id="UP000516117">
    <property type="component" value="Chromosome"/>
</dbReference>